<feature type="domain" description="Aminotransferase class V" evidence="2">
    <location>
        <begin position="49"/>
        <end position="352"/>
    </location>
</feature>
<keyword evidence="3" id="KW-0032">Aminotransferase</keyword>
<dbReference type="InterPro" id="IPR000192">
    <property type="entry name" value="Aminotrans_V_dom"/>
</dbReference>
<evidence type="ECO:0000256" key="1">
    <source>
        <dbReference type="ARBA" id="ARBA00022898"/>
    </source>
</evidence>
<keyword evidence="3" id="KW-0808">Transferase</keyword>
<dbReference type="InterPro" id="IPR015422">
    <property type="entry name" value="PyrdxlP-dep_Trfase_small"/>
</dbReference>
<dbReference type="GO" id="GO:0008483">
    <property type="term" value="F:transaminase activity"/>
    <property type="evidence" value="ECO:0007669"/>
    <property type="project" value="UniProtKB-KW"/>
</dbReference>
<dbReference type="OrthoDB" id="513408at2"/>
<comment type="caution">
    <text evidence="3">The sequence shown here is derived from an EMBL/GenBank/DDBJ whole genome shotgun (WGS) entry which is preliminary data.</text>
</comment>
<dbReference type="RefSeq" id="WP_138659151.1">
    <property type="nucleotide sequence ID" value="NZ_VATY01000003.1"/>
</dbReference>
<dbReference type="Gene3D" id="3.40.640.10">
    <property type="entry name" value="Type I PLP-dependent aspartate aminotransferase-like (Major domain)"/>
    <property type="match status" value="1"/>
</dbReference>
<reference evidence="3 4" key="1">
    <citation type="submission" date="2019-05" db="EMBL/GenBank/DDBJ databases">
        <authorList>
            <person name="Zhang J.-Y."/>
            <person name="Feg X."/>
            <person name="Du Z.-J."/>
        </authorList>
    </citation>
    <scope>NUCLEOTIDE SEQUENCE [LARGE SCALE GENOMIC DNA]</scope>
    <source>
        <strain evidence="3 4">RZ26</strain>
    </source>
</reference>
<gene>
    <name evidence="3" type="ORF">FEE95_16845</name>
</gene>
<keyword evidence="1" id="KW-0663">Pyridoxal phosphate</keyword>
<organism evidence="3 4">
    <name type="scientific">Maribacter algarum</name>
    <name type="common">ex Zhang et al. 2020</name>
    <dbReference type="NCBI Taxonomy" id="2578118"/>
    <lineage>
        <taxon>Bacteria</taxon>
        <taxon>Pseudomonadati</taxon>
        <taxon>Bacteroidota</taxon>
        <taxon>Flavobacteriia</taxon>
        <taxon>Flavobacteriales</taxon>
        <taxon>Flavobacteriaceae</taxon>
        <taxon>Maribacter</taxon>
    </lineage>
</organism>
<dbReference type="Pfam" id="PF00266">
    <property type="entry name" value="Aminotran_5"/>
    <property type="match status" value="1"/>
</dbReference>
<dbReference type="InterPro" id="IPR015424">
    <property type="entry name" value="PyrdxlP-dep_Trfase"/>
</dbReference>
<evidence type="ECO:0000313" key="4">
    <source>
        <dbReference type="Proteomes" id="UP000310314"/>
    </source>
</evidence>
<dbReference type="Gene3D" id="3.90.1150.10">
    <property type="entry name" value="Aspartate Aminotransferase, domain 1"/>
    <property type="match status" value="1"/>
</dbReference>
<dbReference type="PANTHER" id="PTHR43586:SF15">
    <property type="entry name" value="BLR3095 PROTEIN"/>
    <property type="match status" value="1"/>
</dbReference>
<dbReference type="SUPFAM" id="SSF53383">
    <property type="entry name" value="PLP-dependent transferases"/>
    <property type="match status" value="1"/>
</dbReference>
<evidence type="ECO:0000259" key="2">
    <source>
        <dbReference type="Pfam" id="PF00266"/>
    </source>
</evidence>
<protein>
    <submittedName>
        <fullName evidence="3">Aminotransferase class V-fold PLP-dependent enzyme</fullName>
    </submittedName>
</protein>
<evidence type="ECO:0000313" key="3">
    <source>
        <dbReference type="EMBL" id="TMM56284.1"/>
    </source>
</evidence>
<sequence length="360" mass="41183">MENIRKQFPILGQYIYVNTPVLGPMYDDLLDWRQERDLDVLIHATEMPKKRGHLLEETRTTISEVFECKQENVALINNFSTGMNFLLEGLSESSKVLVLENDYASVNWPFERREFEMHYAVIDENVEDTIAEIIEKEQINVMAFAIVHWQNGIKIDLEFIKQLKSKYPDLLIIADGTQFMGTQEFNFENSGIDVLGTSGYKWMLGGYGNGFMLFSDFAEQRIVVKSIGDNTASVTIKQEGAIPFAKYFEPGHLSGHSFGSLQFSLNFFQEIGMSAITTQNQVLSEKAMSVFRDMSLLETKVTKRKSHSTIFNIKGDDALFQYLIDNGVMCAKRGNGIRFGFHFYNTIDEITQIAELIEKR</sequence>
<dbReference type="InterPro" id="IPR015421">
    <property type="entry name" value="PyrdxlP-dep_Trfase_major"/>
</dbReference>
<name>A0A5S3PPA0_9FLAO</name>
<proteinExistence type="predicted"/>
<dbReference type="PANTHER" id="PTHR43586">
    <property type="entry name" value="CYSTEINE DESULFURASE"/>
    <property type="match status" value="1"/>
</dbReference>
<dbReference type="Proteomes" id="UP000310314">
    <property type="component" value="Unassembled WGS sequence"/>
</dbReference>
<dbReference type="EMBL" id="VATY01000003">
    <property type="protein sequence ID" value="TMM56284.1"/>
    <property type="molecule type" value="Genomic_DNA"/>
</dbReference>
<dbReference type="AlphaFoldDB" id="A0A5S3PPA0"/>
<accession>A0A5S3PPA0</accession>
<keyword evidence="4" id="KW-1185">Reference proteome</keyword>